<dbReference type="EMBL" id="QPFP01000012">
    <property type="protein sequence ID" value="TEB33412.1"/>
    <property type="molecule type" value="Genomic_DNA"/>
</dbReference>
<feature type="region of interest" description="Disordered" evidence="1">
    <location>
        <begin position="242"/>
        <end position="261"/>
    </location>
</feature>
<organism evidence="3 4">
    <name type="scientific">Coprinellus micaceus</name>
    <name type="common">Glistening ink-cap mushroom</name>
    <name type="synonym">Coprinus micaceus</name>
    <dbReference type="NCBI Taxonomy" id="71717"/>
    <lineage>
        <taxon>Eukaryota</taxon>
        <taxon>Fungi</taxon>
        <taxon>Dikarya</taxon>
        <taxon>Basidiomycota</taxon>
        <taxon>Agaricomycotina</taxon>
        <taxon>Agaricomycetes</taxon>
        <taxon>Agaricomycetidae</taxon>
        <taxon>Agaricales</taxon>
        <taxon>Agaricineae</taxon>
        <taxon>Psathyrellaceae</taxon>
        <taxon>Coprinellus</taxon>
    </lineage>
</organism>
<dbReference type="STRING" id="71717.A0A4Y7TIM9"/>
<dbReference type="OrthoDB" id="3364132at2759"/>
<protein>
    <recommendedName>
        <fullName evidence="2">DUF7918 domain-containing protein</fullName>
    </recommendedName>
</protein>
<dbReference type="Pfam" id="PF25534">
    <property type="entry name" value="DUF7918"/>
    <property type="match status" value="1"/>
</dbReference>
<comment type="caution">
    <text evidence="3">The sequence shown here is derived from an EMBL/GenBank/DDBJ whole genome shotgun (WGS) entry which is preliminary data.</text>
</comment>
<feature type="domain" description="DUF7918" evidence="2">
    <location>
        <begin position="35"/>
        <end position="243"/>
    </location>
</feature>
<reference evidence="3 4" key="1">
    <citation type="journal article" date="2019" name="Nat. Ecol. Evol.">
        <title>Megaphylogeny resolves global patterns of mushroom evolution.</title>
        <authorList>
            <person name="Varga T."/>
            <person name="Krizsan K."/>
            <person name="Foldi C."/>
            <person name="Dima B."/>
            <person name="Sanchez-Garcia M."/>
            <person name="Sanchez-Ramirez S."/>
            <person name="Szollosi G.J."/>
            <person name="Szarkandi J.G."/>
            <person name="Papp V."/>
            <person name="Albert L."/>
            <person name="Andreopoulos W."/>
            <person name="Angelini C."/>
            <person name="Antonin V."/>
            <person name="Barry K.W."/>
            <person name="Bougher N.L."/>
            <person name="Buchanan P."/>
            <person name="Buyck B."/>
            <person name="Bense V."/>
            <person name="Catcheside P."/>
            <person name="Chovatia M."/>
            <person name="Cooper J."/>
            <person name="Damon W."/>
            <person name="Desjardin D."/>
            <person name="Finy P."/>
            <person name="Geml J."/>
            <person name="Haridas S."/>
            <person name="Hughes K."/>
            <person name="Justo A."/>
            <person name="Karasinski D."/>
            <person name="Kautmanova I."/>
            <person name="Kiss B."/>
            <person name="Kocsube S."/>
            <person name="Kotiranta H."/>
            <person name="LaButti K.M."/>
            <person name="Lechner B.E."/>
            <person name="Liimatainen K."/>
            <person name="Lipzen A."/>
            <person name="Lukacs Z."/>
            <person name="Mihaltcheva S."/>
            <person name="Morgado L.N."/>
            <person name="Niskanen T."/>
            <person name="Noordeloos M.E."/>
            <person name="Ohm R.A."/>
            <person name="Ortiz-Santana B."/>
            <person name="Ovrebo C."/>
            <person name="Racz N."/>
            <person name="Riley R."/>
            <person name="Savchenko A."/>
            <person name="Shiryaev A."/>
            <person name="Soop K."/>
            <person name="Spirin V."/>
            <person name="Szebenyi C."/>
            <person name="Tomsovsky M."/>
            <person name="Tulloss R.E."/>
            <person name="Uehling J."/>
            <person name="Grigoriev I.V."/>
            <person name="Vagvolgyi C."/>
            <person name="Papp T."/>
            <person name="Martin F.M."/>
            <person name="Miettinen O."/>
            <person name="Hibbett D.S."/>
            <person name="Nagy L.G."/>
        </authorList>
    </citation>
    <scope>NUCLEOTIDE SEQUENCE [LARGE SCALE GENOMIC DNA]</scope>
    <source>
        <strain evidence="3 4">FP101781</strain>
    </source>
</reference>
<keyword evidence="4" id="KW-1185">Reference proteome</keyword>
<dbReference type="InterPro" id="IPR057678">
    <property type="entry name" value="DUF7918"/>
</dbReference>
<dbReference type="AlphaFoldDB" id="A0A4Y7TIM9"/>
<sequence length="329" mass="37563">MFLEVPRPELSFPIFKQILLDQSNPIGRMPSNHEIEAWIEVEGKRLEEFQVYIDVSGGEPRVVCWVPCEQGKEFSISCSLPPERVNEANHTVKVHLDGNRVGLSKNSFDKDPGETEDRVRNFTGAIVREKRIIRPFQFGTLDLTDDDSALQTSERRFGEIMLGVYSVERWAVLNEGRAKLRTVKDDYRAHERSEKGLNHCVRLGEERTLRTNQLFKAVGQKLVCTFIFNYRPMETLIAKGMAPSAEATSEPKDHAESSRNEAVLRKLKRRLEELEREEANLEDLACNIDDSLDNKEDVLKGLESPLATGEAIELAKRVKREPPHDLTHL</sequence>
<feature type="compositionally biased region" description="Basic and acidic residues" evidence="1">
    <location>
        <begin position="249"/>
        <end position="261"/>
    </location>
</feature>
<name>A0A4Y7TIM9_COPMI</name>
<evidence type="ECO:0000313" key="4">
    <source>
        <dbReference type="Proteomes" id="UP000298030"/>
    </source>
</evidence>
<evidence type="ECO:0000256" key="1">
    <source>
        <dbReference type="SAM" id="MobiDB-lite"/>
    </source>
</evidence>
<proteinExistence type="predicted"/>
<dbReference type="PANTHER" id="PTHR36223">
    <property type="entry name" value="BETA-LACTAMASE-TYPE TRANSPEPTIDASE FOLD DOMAIN CONTAINING PROTEIN"/>
    <property type="match status" value="1"/>
</dbReference>
<evidence type="ECO:0000313" key="3">
    <source>
        <dbReference type="EMBL" id="TEB33412.1"/>
    </source>
</evidence>
<dbReference type="PANTHER" id="PTHR36223:SF1">
    <property type="entry name" value="TRANSCRIPTION ELONGATION FACTOR EAF N-TERMINAL DOMAIN-CONTAINING PROTEIN"/>
    <property type="match status" value="1"/>
</dbReference>
<accession>A0A4Y7TIM9</accession>
<gene>
    <name evidence="3" type="ORF">FA13DRAFT_1812611</name>
</gene>
<dbReference type="Proteomes" id="UP000298030">
    <property type="component" value="Unassembled WGS sequence"/>
</dbReference>
<evidence type="ECO:0000259" key="2">
    <source>
        <dbReference type="Pfam" id="PF25534"/>
    </source>
</evidence>